<keyword evidence="2" id="KW-1185">Reference proteome</keyword>
<reference evidence="1" key="1">
    <citation type="journal article" date="2023" name="bioRxiv">
        <title>Scaffold-level genome assemblies of two parasitoid biocontrol wasps reveal the parthenogenesis mechanism and an associated novel virus.</title>
        <authorList>
            <person name="Inwood S."/>
            <person name="Skelly J."/>
            <person name="Guhlin J."/>
            <person name="Harrop T."/>
            <person name="Goldson S."/>
            <person name="Dearden P."/>
        </authorList>
    </citation>
    <scope>NUCLEOTIDE SEQUENCE</scope>
    <source>
        <strain evidence="1">Lincoln</strain>
        <tissue evidence="1">Whole body</tissue>
    </source>
</reference>
<evidence type="ECO:0000313" key="1">
    <source>
        <dbReference type="EMBL" id="KAK0175771.1"/>
    </source>
</evidence>
<accession>A0AA39FUH7</accession>
<dbReference type="Proteomes" id="UP001168972">
    <property type="component" value="Unassembled WGS sequence"/>
</dbReference>
<proteinExistence type="predicted"/>
<name>A0AA39FUH7_MICHY</name>
<evidence type="ECO:0000313" key="2">
    <source>
        <dbReference type="Proteomes" id="UP001168972"/>
    </source>
</evidence>
<organism evidence="1 2">
    <name type="scientific">Microctonus hyperodae</name>
    <name type="common">Parasitoid wasp</name>
    <dbReference type="NCBI Taxonomy" id="165561"/>
    <lineage>
        <taxon>Eukaryota</taxon>
        <taxon>Metazoa</taxon>
        <taxon>Ecdysozoa</taxon>
        <taxon>Arthropoda</taxon>
        <taxon>Hexapoda</taxon>
        <taxon>Insecta</taxon>
        <taxon>Pterygota</taxon>
        <taxon>Neoptera</taxon>
        <taxon>Endopterygota</taxon>
        <taxon>Hymenoptera</taxon>
        <taxon>Apocrita</taxon>
        <taxon>Ichneumonoidea</taxon>
        <taxon>Braconidae</taxon>
        <taxon>Euphorinae</taxon>
        <taxon>Microctonus</taxon>
    </lineage>
</organism>
<dbReference type="EMBL" id="JAQQBR010000005">
    <property type="protein sequence ID" value="KAK0175771.1"/>
    <property type="molecule type" value="Genomic_DNA"/>
</dbReference>
<reference evidence="1" key="2">
    <citation type="submission" date="2023-03" db="EMBL/GenBank/DDBJ databases">
        <authorList>
            <person name="Inwood S.N."/>
            <person name="Skelly J.G."/>
            <person name="Guhlin J."/>
            <person name="Harrop T.W.R."/>
            <person name="Goldson S.G."/>
            <person name="Dearden P.K."/>
        </authorList>
    </citation>
    <scope>NUCLEOTIDE SEQUENCE</scope>
    <source>
        <strain evidence="1">Lincoln</strain>
        <tissue evidence="1">Whole body</tissue>
    </source>
</reference>
<comment type="caution">
    <text evidence="1">The sequence shown here is derived from an EMBL/GenBank/DDBJ whole genome shotgun (WGS) entry which is preliminary data.</text>
</comment>
<dbReference type="AlphaFoldDB" id="A0AA39FUH7"/>
<protein>
    <submittedName>
        <fullName evidence="1">Uncharacterized protein</fullName>
    </submittedName>
</protein>
<sequence>MAIVIYITWAYRQEDRIFTSFVDHQRFLGLERLCVPALKDCVKEAQLYLNSHWNFMMRERLKEKGENSFDACVSIIVYHNREVKAVVQRSRGHAPVTDITL</sequence>
<gene>
    <name evidence="1" type="ORF">PV327_009495</name>
</gene>